<organism evidence="3 4">
    <name type="scientific">Desulfotomaculum nigrificans (strain DSM 14880 / VKM B-2319 / CO-1-SRB)</name>
    <name type="common">Desulfotomaculum carboxydivorans</name>
    <dbReference type="NCBI Taxonomy" id="868595"/>
    <lineage>
        <taxon>Bacteria</taxon>
        <taxon>Bacillati</taxon>
        <taxon>Bacillota</taxon>
        <taxon>Clostridia</taxon>
        <taxon>Eubacteriales</taxon>
        <taxon>Desulfotomaculaceae</taxon>
        <taxon>Desulfotomaculum</taxon>
    </lineage>
</organism>
<dbReference type="SUPFAM" id="SSF51735">
    <property type="entry name" value="NAD(P)-binding Rossmann-fold domains"/>
    <property type="match status" value="1"/>
</dbReference>
<keyword evidence="3" id="KW-0456">Lyase</keyword>
<accession>F6B5W3</accession>
<dbReference type="HOGENOM" id="CLU_007383_1_7_9"/>
<dbReference type="PANTHER" id="PTHR43000">
    <property type="entry name" value="DTDP-D-GLUCOSE 4,6-DEHYDRATASE-RELATED"/>
    <property type="match status" value="1"/>
</dbReference>
<dbReference type="GO" id="GO:0008460">
    <property type="term" value="F:dTDP-glucose 4,6-dehydratase activity"/>
    <property type="evidence" value="ECO:0007669"/>
    <property type="project" value="UniProtKB-EC"/>
</dbReference>
<dbReference type="AlphaFoldDB" id="F6B5W3"/>
<dbReference type="EC" id="4.2.1.46" evidence="3"/>
<dbReference type="KEGG" id="dca:Desca_1426"/>
<feature type="domain" description="NAD-dependent epimerase/dehydratase" evidence="2">
    <location>
        <begin position="6"/>
        <end position="238"/>
    </location>
</feature>
<dbReference type="Proteomes" id="UP000009226">
    <property type="component" value="Chromosome"/>
</dbReference>
<comment type="similarity">
    <text evidence="1">Belongs to the NAD(P)-dependent epimerase/dehydratase family.</text>
</comment>
<name>F6B5W3_DESCC</name>
<dbReference type="InterPro" id="IPR001509">
    <property type="entry name" value="Epimerase_deHydtase"/>
</dbReference>
<sequence>MTGKRILVTGAGGFIGTHLLDRLAGEVEVGEIAVVIRGKGLSALARVMCKIQIIEADILDYQRLSNEISKFYPDMIFHLAGTRPRSRSWGAIQQAYQTNLTGTMNLLRSVQEIPCQSIVLVGSTAEYGRGSAPYQESQPLQPSDPYGASKAAATTLAVLTYQLFNYPVIVLRPTLVYGPGQNDDCFMSQLIRSLLSGRHFSMTGGEQYRDFIYVSDVVEALWHAANNPRALGEIFNIGSGKSYPLREVARMIADFIGQPDDLLKIGALPYNKEEQFAYCVDINRAKQVLNWQPKIMLREGIKATVDWFRRQHLKNF</sequence>
<evidence type="ECO:0000313" key="3">
    <source>
        <dbReference type="EMBL" id="AEF94282.1"/>
    </source>
</evidence>
<gene>
    <name evidence="3" type="ordered locus">Desca_1426</name>
</gene>
<proteinExistence type="inferred from homology"/>
<dbReference type="EMBL" id="CP002736">
    <property type="protein sequence ID" value="AEF94282.1"/>
    <property type="molecule type" value="Genomic_DNA"/>
</dbReference>
<reference evidence="3 4" key="1">
    <citation type="submission" date="2011-05" db="EMBL/GenBank/DDBJ databases">
        <title>Complete sequence of Desulfotomaculum carboxydivorans CO-1-SRB.</title>
        <authorList>
            <consortium name="US DOE Joint Genome Institute"/>
            <person name="Lucas S."/>
            <person name="Han J."/>
            <person name="Lapidus A."/>
            <person name="Cheng J.-F."/>
            <person name="Goodwin L."/>
            <person name="Pitluck S."/>
            <person name="Peters L."/>
            <person name="Mikhailova N."/>
            <person name="Lu M."/>
            <person name="Han C."/>
            <person name="Tapia R."/>
            <person name="Land M."/>
            <person name="Hauser L."/>
            <person name="Kyrpides N."/>
            <person name="Ivanova N."/>
            <person name="Pagani I."/>
            <person name="Stams A."/>
            <person name="Plugge C."/>
            <person name="Muyzer G."/>
            <person name="Kuever J."/>
            <person name="Parshina S."/>
            <person name="Ivanova A."/>
            <person name="Nazina T."/>
            <person name="Woyke T."/>
        </authorList>
    </citation>
    <scope>NUCLEOTIDE SEQUENCE [LARGE SCALE GENOMIC DNA]</scope>
    <source>
        <strain evidence="4">DSM 14880 / VKM B-2319 / CO-1-SRB</strain>
    </source>
</reference>
<keyword evidence="4" id="KW-1185">Reference proteome</keyword>
<evidence type="ECO:0000313" key="4">
    <source>
        <dbReference type="Proteomes" id="UP000009226"/>
    </source>
</evidence>
<dbReference type="Gene3D" id="3.40.50.720">
    <property type="entry name" value="NAD(P)-binding Rossmann-like Domain"/>
    <property type="match status" value="1"/>
</dbReference>
<dbReference type="STRING" id="868595.Desca_1426"/>
<dbReference type="InterPro" id="IPR036291">
    <property type="entry name" value="NAD(P)-bd_dom_sf"/>
</dbReference>
<dbReference type="Pfam" id="PF01370">
    <property type="entry name" value="Epimerase"/>
    <property type="match status" value="1"/>
</dbReference>
<protein>
    <submittedName>
        <fullName evidence="3">dTDP-glucose 4,6-dehydratase</fullName>
        <ecNumber evidence="3">4.2.1.46</ecNumber>
    </submittedName>
</protein>
<evidence type="ECO:0000256" key="1">
    <source>
        <dbReference type="ARBA" id="ARBA00007637"/>
    </source>
</evidence>
<evidence type="ECO:0000259" key="2">
    <source>
        <dbReference type="Pfam" id="PF01370"/>
    </source>
</evidence>
<dbReference type="eggNOG" id="COG0451">
    <property type="taxonomic scope" value="Bacteria"/>
</dbReference>